<dbReference type="AlphaFoldDB" id="A0A1H3W7X6"/>
<protein>
    <submittedName>
        <fullName evidence="1">Uncharacterized protein</fullName>
    </submittedName>
</protein>
<evidence type="ECO:0000313" key="2">
    <source>
        <dbReference type="Proteomes" id="UP000183469"/>
    </source>
</evidence>
<gene>
    <name evidence="1" type="ORF">SAMN05660648_00770</name>
</gene>
<sequence>METRINMIKTGFLQRYKTRKAFIEEPKTEKLVRLLLQGDRIERIMCFCAVGQAPLRAVVYDVEEFAEKNDIVVDGKLPDEWKQDVGRLIGIIVYFHGYVSDVEDDLQQTPKYFHYAATFHKLV</sequence>
<proteinExistence type="predicted"/>
<accession>A0A1H3W7X6</accession>
<name>A0A1H3W7X6_SELRU</name>
<dbReference type="OrthoDB" id="1669757at2"/>
<reference evidence="1 2" key="1">
    <citation type="submission" date="2016-10" db="EMBL/GenBank/DDBJ databases">
        <authorList>
            <person name="de Groot N.N."/>
        </authorList>
    </citation>
    <scope>NUCLEOTIDE SEQUENCE [LARGE SCALE GENOMIC DNA]</scope>
    <source>
        <strain evidence="1 2">DSM 2872</strain>
    </source>
</reference>
<dbReference type="RefSeq" id="WP_074671043.1">
    <property type="nucleotide sequence ID" value="NZ_FNQG01000003.1"/>
</dbReference>
<dbReference type="EMBL" id="FNQG01000003">
    <property type="protein sequence ID" value="SDZ83193.1"/>
    <property type="molecule type" value="Genomic_DNA"/>
</dbReference>
<dbReference type="Proteomes" id="UP000183469">
    <property type="component" value="Unassembled WGS sequence"/>
</dbReference>
<evidence type="ECO:0000313" key="1">
    <source>
        <dbReference type="EMBL" id="SDZ83193.1"/>
    </source>
</evidence>
<organism evidence="1 2">
    <name type="scientific">Selenomonas ruminantium</name>
    <dbReference type="NCBI Taxonomy" id="971"/>
    <lineage>
        <taxon>Bacteria</taxon>
        <taxon>Bacillati</taxon>
        <taxon>Bacillota</taxon>
        <taxon>Negativicutes</taxon>
        <taxon>Selenomonadales</taxon>
        <taxon>Selenomonadaceae</taxon>
        <taxon>Selenomonas</taxon>
    </lineage>
</organism>